<keyword evidence="7" id="KW-0418">Kinase</keyword>
<name>A0A9R0JE01_SPIOL</name>
<dbReference type="Gene3D" id="1.10.510.10">
    <property type="entry name" value="Transferase(Phosphotransferase) domain 1"/>
    <property type="match status" value="1"/>
</dbReference>
<evidence type="ECO:0000256" key="10">
    <source>
        <dbReference type="ARBA" id="ARBA00023136"/>
    </source>
</evidence>
<dbReference type="InterPro" id="IPR008271">
    <property type="entry name" value="Ser/Thr_kinase_AS"/>
</dbReference>
<dbReference type="SUPFAM" id="SSF56112">
    <property type="entry name" value="Protein kinase-like (PK-like)"/>
    <property type="match status" value="1"/>
</dbReference>
<dbReference type="PANTHER" id="PTHR46008">
    <property type="entry name" value="LEAF RUST 10 DISEASE-RESISTANCE LOCUS RECEPTOR-LIKE PROTEIN KINASE-LIKE 1.4"/>
    <property type="match status" value="1"/>
</dbReference>
<feature type="binding site" evidence="12">
    <location>
        <position position="354"/>
    </location>
    <ligand>
        <name>ATP</name>
        <dbReference type="ChEBI" id="CHEBI:30616"/>
    </ligand>
</feature>
<evidence type="ECO:0000256" key="6">
    <source>
        <dbReference type="ARBA" id="ARBA00022741"/>
    </source>
</evidence>
<dbReference type="Proteomes" id="UP000813463">
    <property type="component" value="Chromosome 5"/>
</dbReference>
<evidence type="ECO:0000256" key="7">
    <source>
        <dbReference type="ARBA" id="ARBA00022777"/>
    </source>
</evidence>
<sequence>MQPKTFLITISSHVFIIMFSSLITKTQCADQNYTVCAPQSCGNLSSISYPFWMPTKQESHCGHPNFKVSCKNNTIPILRVSNHDYVITHVDYLNHSFHLVYALVYDESITCPTPLNNLTLEHTPFSFSTNSAEFFLFYNCSNLPKEYYVYYPISCKAGEGDQNDTLKSFGDFHFEDLVEQNYSLGLCESVVAVPMDLDTDMESGSHGASSYWKMNYRQILSQGFTLNWTLHDDAGQEDLSPVESNKTAVILGTGIAACVLLSSTLCFFLYRRHRKKEGSSSAQFLNHNKSYSPSTARSNFNILNGSTVFGVHVFNYRELEEATDYFNPLKELGEGGFGTVYYGKLRDGREVAIKRLYENNNKRAEQFLNEVEILANLRHENLVNLYGCTSRQSRELLLVYEYVSNGTVADHLHGKQSKQGLLPWERRLSIATETASALVYLHDSDIVHRDVKTQNILLDSNFSVKVADFGLSRLFPLDVTHVSTAPQGTPGYVDPEYHQCYQLTEKSDVYSFGVMLSELLSSLPAVDITRKRNEINLATMAINKIQNCLQEFVDPSLWFQSDSEAKIEITAVAELAFQCLQSTKEMRPSMNEVLKRLLTIQDQLGSEVDGAEVVDIPADDVLMLKGDMSPISPPREDNFVARYKPNASV</sequence>
<evidence type="ECO:0000256" key="1">
    <source>
        <dbReference type="ARBA" id="ARBA00004167"/>
    </source>
</evidence>
<dbReference type="GO" id="GO:0005886">
    <property type="term" value="C:plasma membrane"/>
    <property type="evidence" value="ECO:0007669"/>
    <property type="project" value="UniProtKB-ARBA"/>
</dbReference>
<protein>
    <submittedName>
        <fullName evidence="17">LEAF RUST 10 DISEASE-RESISTANCEUS RECEPTOR-LIKE PROTEIN KINASE-like 1.2 isoform X2</fullName>
    </submittedName>
</protein>
<keyword evidence="10 13" id="KW-0472">Membrane</keyword>
<evidence type="ECO:0000256" key="9">
    <source>
        <dbReference type="ARBA" id="ARBA00022989"/>
    </source>
</evidence>
<evidence type="ECO:0000256" key="11">
    <source>
        <dbReference type="ARBA" id="ARBA00023180"/>
    </source>
</evidence>
<dbReference type="FunFam" id="1.10.510.10:FF:000161">
    <property type="entry name" value="Wall-associated receptor kinase-like 20"/>
    <property type="match status" value="1"/>
</dbReference>
<dbReference type="Pfam" id="PF13947">
    <property type="entry name" value="GUB_WAK_bind"/>
    <property type="match status" value="1"/>
</dbReference>
<organism evidence="16 17">
    <name type="scientific">Spinacia oleracea</name>
    <name type="common">Spinach</name>
    <dbReference type="NCBI Taxonomy" id="3562"/>
    <lineage>
        <taxon>Eukaryota</taxon>
        <taxon>Viridiplantae</taxon>
        <taxon>Streptophyta</taxon>
        <taxon>Embryophyta</taxon>
        <taxon>Tracheophyta</taxon>
        <taxon>Spermatophyta</taxon>
        <taxon>Magnoliopsida</taxon>
        <taxon>eudicotyledons</taxon>
        <taxon>Gunneridae</taxon>
        <taxon>Pentapetalae</taxon>
        <taxon>Caryophyllales</taxon>
        <taxon>Chenopodiaceae</taxon>
        <taxon>Chenopodioideae</taxon>
        <taxon>Anserineae</taxon>
        <taxon>Spinacia</taxon>
    </lineage>
</organism>
<evidence type="ECO:0000256" key="5">
    <source>
        <dbReference type="ARBA" id="ARBA00022729"/>
    </source>
</evidence>
<dbReference type="GO" id="GO:0004674">
    <property type="term" value="F:protein serine/threonine kinase activity"/>
    <property type="evidence" value="ECO:0007669"/>
    <property type="project" value="UniProtKB-KW"/>
</dbReference>
<dbReference type="PANTHER" id="PTHR46008:SF2">
    <property type="entry name" value="LEAF RUST 10 DISEASE-RESISTANCE LOCUS RECEPTOR-LIKE PROTEIN KINASE-LIKE 1.4"/>
    <property type="match status" value="1"/>
</dbReference>
<evidence type="ECO:0000259" key="15">
    <source>
        <dbReference type="PROSITE" id="PS50011"/>
    </source>
</evidence>
<keyword evidence="16" id="KW-1185">Reference proteome</keyword>
<feature type="transmembrane region" description="Helical" evidence="13">
    <location>
        <begin position="248"/>
        <end position="270"/>
    </location>
</feature>
<proteinExistence type="predicted"/>
<keyword evidence="9 13" id="KW-1133">Transmembrane helix</keyword>
<keyword evidence="5 14" id="KW-0732">Signal</keyword>
<dbReference type="SMART" id="SM00220">
    <property type="entry name" value="S_TKc"/>
    <property type="match status" value="1"/>
</dbReference>
<evidence type="ECO:0000256" key="8">
    <source>
        <dbReference type="ARBA" id="ARBA00022840"/>
    </source>
</evidence>
<dbReference type="InterPro" id="IPR011009">
    <property type="entry name" value="Kinase-like_dom_sf"/>
</dbReference>
<evidence type="ECO:0000313" key="16">
    <source>
        <dbReference type="Proteomes" id="UP000813463"/>
    </source>
</evidence>
<keyword evidence="3" id="KW-0808">Transferase</keyword>
<dbReference type="PROSITE" id="PS50011">
    <property type="entry name" value="PROTEIN_KINASE_DOM"/>
    <property type="match status" value="1"/>
</dbReference>
<gene>
    <name evidence="17" type="primary">LOC110804500</name>
</gene>
<dbReference type="InterPro" id="IPR000719">
    <property type="entry name" value="Prot_kinase_dom"/>
</dbReference>
<evidence type="ECO:0000256" key="12">
    <source>
        <dbReference type="PROSITE-ProRule" id="PRU10141"/>
    </source>
</evidence>
<reference evidence="17" key="2">
    <citation type="submission" date="2025-08" db="UniProtKB">
        <authorList>
            <consortium name="RefSeq"/>
        </authorList>
    </citation>
    <scope>IDENTIFICATION</scope>
    <source>
        <tissue evidence="17">Leaf</tissue>
    </source>
</reference>
<reference evidence="16" key="1">
    <citation type="journal article" date="2021" name="Nat. Commun.">
        <title>Genomic analyses provide insights into spinach domestication and the genetic basis of agronomic traits.</title>
        <authorList>
            <person name="Cai X."/>
            <person name="Sun X."/>
            <person name="Xu C."/>
            <person name="Sun H."/>
            <person name="Wang X."/>
            <person name="Ge C."/>
            <person name="Zhang Z."/>
            <person name="Wang Q."/>
            <person name="Fei Z."/>
            <person name="Jiao C."/>
            <person name="Wang Q."/>
        </authorList>
    </citation>
    <scope>NUCLEOTIDE SEQUENCE [LARGE SCALE GENOMIC DNA]</scope>
    <source>
        <strain evidence="16">cv. Varoflay</strain>
    </source>
</reference>
<feature type="chain" id="PRO_5040110236" evidence="14">
    <location>
        <begin position="29"/>
        <end position="649"/>
    </location>
</feature>
<evidence type="ECO:0000256" key="4">
    <source>
        <dbReference type="ARBA" id="ARBA00022692"/>
    </source>
</evidence>
<dbReference type="PROSITE" id="PS00108">
    <property type="entry name" value="PROTEIN_KINASE_ST"/>
    <property type="match status" value="1"/>
</dbReference>
<keyword evidence="6 12" id="KW-0547">Nucleotide-binding</keyword>
<feature type="signal peptide" evidence="14">
    <location>
        <begin position="1"/>
        <end position="28"/>
    </location>
</feature>
<dbReference type="RefSeq" id="XP_021865786.1">
    <property type="nucleotide sequence ID" value="XM_022010094.2"/>
</dbReference>
<dbReference type="PROSITE" id="PS00107">
    <property type="entry name" value="PROTEIN_KINASE_ATP"/>
    <property type="match status" value="1"/>
</dbReference>
<dbReference type="Pfam" id="PF00069">
    <property type="entry name" value="Pkinase"/>
    <property type="match status" value="1"/>
</dbReference>
<evidence type="ECO:0000313" key="17">
    <source>
        <dbReference type="RefSeq" id="XP_021865786.1"/>
    </source>
</evidence>
<dbReference type="InterPro" id="IPR025287">
    <property type="entry name" value="WAK_GUB"/>
</dbReference>
<keyword evidence="8 12" id="KW-0067">ATP-binding</keyword>
<dbReference type="Gene3D" id="3.30.200.20">
    <property type="entry name" value="Phosphorylase Kinase, domain 1"/>
    <property type="match status" value="1"/>
</dbReference>
<keyword evidence="4 13" id="KW-0812">Transmembrane</keyword>
<comment type="subcellular location">
    <subcellularLocation>
        <location evidence="1">Membrane</location>
        <topology evidence="1">Single-pass membrane protein</topology>
    </subcellularLocation>
</comment>
<evidence type="ECO:0000256" key="2">
    <source>
        <dbReference type="ARBA" id="ARBA00022527"/>
    </source>
</evidence>
<evidence type="ECO:0000256" key="14">
    <source>
        <dbReference type="SAM" id="SignalP"/>
    </source>
</evidence>
<evidence type="ECO:0000256" key="13">
    <source>
        <dbReference type="SAM" id="Phobius"/>
    </source>
</evidence>
<dbReference type="GO" id="GO:0030247">
    <property type="term" value="F:polysaccharide binding"/>
    <property type="evidence" value="ECO:0007669"/>
    <property type="project" value="InterPro"/>
</dbReference>
<keyword evidence="2" id="KW-0723">Serine/threonine-protein kinase</keyword>
<accession>A0A9R0JE01</accession>
<evidence type="ECO:0000256" key="3">
    <source>
        <dbReference type="ARBA" id="ARBA00022679"/>
    </source>
</evidence>
<dbReference type="GeneID" id="110804500"/>
<dbReference type="AlphaFoldDB" id="A0A9R0JE01"/>
<dbReference type="GO" id="GO:0005524">
    <property type="term" value="F:ATP binding"/>
    <property type="evidence" value="ECO:0007669"/>
    <property type="project" value="UniProtKB-UniRule"/>
</dbReference>
<dbReference type="InterPro" id="IPR017441">
    <property type="entry name" value="Protein_kinase_ATP_BS"/>
</dbReference>
<keyword evidence="11" id="KW-0325">Glycoprotein</keyword>
<feature type="domain" description="Protein kinase" evidence="15">
    <location>
        <begin position="326"/>
        <end position="600"/>
    </location>
</feature>